<organism evidence="1 2">
    <name type="scientific">Gottfriedia acidiceleris</name>
    <dbReference type="NCBI Taxonomy" id="371036"/>
    <lineage>
        <taxon>Bacteria</taxon>
        <taxon>Bacillati</taxon>
        <taxon>Bacillota</taxon>
        <taxon>Bacilli</taxon>
        <taxon>Bacillales</taxon>
        <taxon>Bacillaceae</taxon>
        <taxon>Gottfriedia</taxon>
    </lineage>
</organism>
<evidence type="ECO:0000313" key="2">
    <source>
        <dbReference type="Proteomes" id="UP000830639"/>
    </source>
</evidence>
<proteinExistence type="predicted"/>
<gene>
    <name evidence="1" type="ORF">MY490_05855</name>
</gene>
<sequence>MQKIFNVVNIKAKLLIILISTIMSFSVCIPKSNAVIALEGNGTHSSISGATLWANPVTAKKIGYTIKTTKKITRTELLQISNYIDNQESGRSIQLAIATSIVVLPLKPLIGVGAGLGVGLLTTYKNTQGKIVSSTLKNSTKSFYNVTLIYQYRQVGPSDGYYFISKITII</sequence>
<reference evidence="1 2" key="1">
    <citation type="submission" date="2022-04" db="EMBL/GenBank/DDBJ databases">
        <title>Mechanism of arsenic methylation and mitigation arsenic toxicity by Bacillus sp. LH14 from an Arsenic-Contaminated Paddy Soil.</title>
        <authorList>
            <person name="Wang D."/>
        </authorList>
    </citation>
    <scope>NUCLEOTIDE SEQUENCE [LARGE SCALE GENOMIC DNA]</scope>
    <source>
        <strain evidence="1 2">LH14</strain>
    </source>
</reference>
<accession>A0ABY4JNE0</accession>
<dbReference type="RefSeq" id="WP_248268380.1">
    <property type="nucleotide sequence ID" value="NZ_CP096034.1"/>
</dbReference>
<name>A0ABY4JNE0_9BACI</name>
<dbReference type="EMBL" id="CP096034">
    <property type="protein sequence ID" value="UPM55366.1"/>
    <property type="molecule type" value="Genomic_DNA"/>
</dbReference>
<keyword evidence="2" id="KW-1185">Reference proteome</keyword>
<evidence type="ECO:0000313" key="1">
    <source>
        <dbReference type="EMBL" id="UPM55366.1"/>
    </source>
</evidence>
<protein>
    <submittedName>
        <fullName evidence="1">Uncharacterized protein</fullName>
    </submittedName>
</protein>
<dbReference type="Proteomes" id="UP000830639">
    <property type="component" value="Chromosome"/>
</dbReference>